<feature type="region of interest" description="Disordered" evidence="1">
    <location>
        <begin position="1"/>
        <end position="20"/>
    </location>
</feature>
<dbReference type="Proteomes" id="UP000011131">
    <property type="component" value="Chromosome"/>
</dbReference>
<proteinExistence type="predicted"/>
<dbReference type="OrthoDB" id="5381902at2"/>
<evidence type="ECO:0000313" key="2">
    <source>
        <dbReference type="EMBL" id="AGC43874.1"/>
    </source>
</evidence>
<dbReference type="KEGG" id="msd:MYSTI_02558"/>
<dbReference type="RefSeq" id="WP_015348135.1">
    <property type="nucleotide sequence ID" value="NC_020126.1"/>
</dbReference>
<protein>
    <recommendedName>
        <fullName evidence="4">Late embryogenesis abundant protein</fullName>
    </recommendedName>
</protein>
<name>L7UBM7_MYXSD</name>
<evidence type="ECO:0008006" key="4">
    <source>
        <dbReference type="Google" id="ProtNLM"/>
    </source>
</evidence>
<dbReference type="STRING" id="1278073.MYSTI_02558"/>
<dbReference type="PATRIC" id="fig|1278073.3.peg.2597"/>
<dbReference type="HOGENOM" id="CLU_478831_0_0_7"/>
<dbReference type="EMBL" id="CP004025">
    <property type="protein sequence ID" value="AGC43874.1"/>
    <property type="molecule type" value="Genomic_DNA"/>
</dbReference>
<reference evidence="2 3" key="1">
    <citation type="journal article" date="2013" name="Genome Announc.">
        <title>Complete genome sequence of Myxococcus stipitatus strain DSM 14675, a fruiting myxobacterium.</title>
        <authorList>
            <person name="Huntley S."/>
            <person name="Kneip S."/>
            <person name="Treuner-Lange A."/>
            <person name="Sogaard-Andersen L."/>
        </authorList>
    </citation>
    <scope>NUCLEOTIDE SEQUENCE [LARGE SCALE GENOMIC DNA]</scope>
    <source>
        <strain evidence="3">DSM 14675 / JCM 12634 / Mx s8</strain>
    </source>
</reference>
<evidence type="ECO:0000256" key="1">
    <source>
        <dbReference type="SAM" id="MobiDB-lite"/>
    </source>
</evidence>
<organism evidence="2 3">
    <name type="scientific">Myxococcus stipitatus (strain DSM 14675 / JCM 12634 / Mx s8)</name>
    <dbReference type="NCBI Taxonomy" id="1278073"/>
    <lineage>
        <taxon>Bacteria</taxon>
        <taxon>Pseudomonadati</taxon>
        <taxon>Myxococcota</taxon>
        <taxon>Myxococcia</taxon>
        <taxon>Myxococcales</taxon>
        <taxon>Cystobacterineae</taxon>
        <taxon>Myxococcaceae</taxon>
        <taxon>Myxococcus</taxon>
    </lineage>
</organism>
<accession>L7UBM7</accession>
<dbReference type="AlphaFoldDB" id="L7UBM7"/>
<evidence type="ECO:0000313" key="3">
    <source>
        <dbReference type="Proteomes" id="UP000011131"/>
    </source>
</evidence>
<dbReference type="eggNOG" id="ENOG5032YSX">
    <property type="taxonomic scope" value="Bacteria"/>
</dbReference>
<gene>
    <name evidence="2" type="ordered locus">MYSTI_02558</name>
</gene>
<keyword evidence="3" id="KW-1185">Reference proteome</keyword>
<sequence length="569" mass="56912">MGIGGIMGGAAEAARRAAEAAKRVVEEAAKKVAEATTTAAAAKTQEPVDPVATKRTQDVFERHEAPAEGGRDVKQQDRGTVGDFFEDLRTQAGDALQDTAAKVGEELGKATDVVANGLDQLGQAIQGAPARNPLQDFVQDVVGGALQGAAGAVRDSAKTVGAVKDALDFNTQMEQLKPGESISVGLDVEADVYAVGITGKGDLTVSRSDEAGGGYTVSASGEVGAGIMGKMGGKGAAEASANASGTAGATVEYQFDTLEEAQHAAGLIAATAAVSGVSGSNPLAGLGLNVVLGDPRAELAGLRDKVSAVEFELGAEGSLAGDLGMKGLQEVLGAGASAGVDIKQSTTARIEMEGGKPTSLTLTQSQEIAADAGANVGLGVPSQGQGGPSASLPTNASAGAEGSLKVELEQSIDLTADFNLDDFLKDPKSGAQALGQSVLQASEAKVTLTDSRQGTAQALGLGGSTGREVNVEIRGNLEDIANSGAFTSIANGDVGRAVTQLGGKVDLKATVQDKTTVNGDIGVGVHAGVVGAEAGVTTERTTVGEEHELTPAQLVELYLTQRWSAGVAG</sequence>
<feature type="region of interest" description="Disordered" evidence="1">
    <location>
        <begin position="376"/>
        <end position="398"/>
    </location>
</feature>